<gene>
    <name evidence="1" type="ORF">COU31_04610</name>
</gene>
<dbReference type="Pfam" id="PF10122">
    <property type="entry name" value="Zn_ribbon_Com"/>
    <property type="match status" value="1"/>
</dbReference>
<dbReference type="Proteomes" id="UP000231183">
    <property type="component" value="Unassembled WGS sequence"/>
</dbReference>
<comment type="caution">
    <text evidence="1">The sequence shown here is derived from an EMBL/GenBank/DDBJ whole genome shotgun (WGS) entry which is preliminary data.</text>
</comment>
<dbReference type="AlphaFoldDB" id="A0A2M6W336"/>
<evidence type="ECO:0000313" key="2">
    <source>
        <dbReference type="Proteomes" id="UP000231183"/>
    </source>
</evidence>
<accession>A0A2M6W336</accession>
<name>A0A2M6W336_9BACT</name>
<dbReference type="EMBL" id="PFBX01000051">
    <property type="protein sequence ID" value="PIT87130.1"/>
    <property type="molecule type" value="Genomic_DNA"/>
</dbReference>
<dbReference type="InterPro" id="IPR019294">
    <property type="entry name" value="Translation_reg_Com"/>
</dbReference>
<evidence type="ECO:0000313" key="1">
    <source>
        <dbReference type="EMBL" id="PIT87130.1"/>
    </source>
</evidence>
<proteinExistence type="predicted"/>
<organism evidence="1 2">
    <name type="scientific">Candidatus Magasanikbacteria bacterium CG10_big_fil_rev_8_21_14_0_10_40_10</name>
    <dbReference type="NCBI Taxonomy" id="1974648"/>
    <lineage>
        <taxon>Bacteria</taxon>
        <taxon>Candidatus Magasanikiibacteriota</taxon>
    </lineage>
</organism>
<protein>
    <submittedName>
        <fullName evidence="1">Uncharacterized protein</fullName>
    </submittedName>
</protein>
<reference evidence="2" key="1">
    <citation type="submission" date="2017-09" db="EMBL/GenBank/DDBJ databases">
        <title>Depth-based differentiation of microbial function through sediment-hosted aquifers and enrichment of novel symbionts in the deep terrestrial subsurface.</title>
        <authorList>
            <person name="Probst A.J."/>
            <person name="Ladd B."/>
            <person name="Jarett J.K."/>
            <person name="Geller-Mcgrath D.E."/>
            <person name="Sieber C.M.K."/>
            <person name="Emerson J.B."/>
            <person name="Anantharaman K."/>
            <person name="Thomas B.C."/>
            <person name="Malmstrom R."/>
            <person name="Stieglmeier M."/>
            <person name="Klingl A."/>
            <person name="Woyke T."/>
            <person name="Ryan C.M."/>
            <person name="Banfield J.F."/>
        </authorList>
    </citation>
    <scope>NUCLEOTIDE SEQUENCE [LARGE SCALE GENOMIC DNA]</scope>
</reference>
<sequence length="99" mass="11658">MFNFKTKELRCCFCHQLFGKTDWFFGEIQIKCRRCKKICSIGQHSKCIFLRELQFGVKKTSLRQECGFVWRAAQNCSLCSDQPSCLLGSFVRQNFLENK</sequence>